<accession>A0A4Z1T0Z0</accession>
<dbReference type="EMBL" id="VDLU01000003">
    <property type="protein sequence ID" value="TNJ27573.1"/>
    <property type="molecule type" value="Genomic_DNA"/>
</dbReference>
<evidence type="ECO:0000256" key="1">
    <source>
        <dbReference type="SAM" id="Coils"/>
    </source>
</evidence>
<sequence>MEAAYSGDLTSIDAHLWLTEQEDLVGKTALMYAARRGQAGAVERLIPHEAGRTDQDGWSALMWAAWEGHLDCARPLVPFEAGKADEAGWTALMCAAWRGHTEIVLLLSEHEVGMQDGEGWTALMCAAWNGQTDCVRVLSNLEHGKTDMRGWTALMCASWKGHEASVRLLLDEAGMSDPDGWTALLAASWNNKMDCASILTPHEAGILIPNGNVVKLLTSARGHTEFRRIHGQLDEAVIRSRRESPVGGTEPLLLQDRPELISASSGSSACDAETQTTSPESSEDCTLARQRVAYLQQSYARSQELLTMLLAGNASDNQTEAVKQLITLQDQLRHKDLELAELRAQIKAQDLEETSLARIDFTSNAPRGTRSESRGGSNPRVILTPEVQQGQQRGEGVSLYQESPESVVDASVSRQILYEFAKVKIELERLKHQQRGLAGTVDDLRGDVTTLKGRLQ</sequence>
<evidence type="ECO:0000313" key="4">
    <source>
        <dbReference type="Proteomes" id="UP000315496"/>
    </source>
</evidence>
<feature type="region of interest" description="Disordered" evidence="2">
    <location>
        <begin position="263"/>
        <end position="284"/>
    </location>
</feature>
<feature type="region of interest" description="Disordered" evidence="2">
    <location>
        <begin position="359"/>
        <end position="400"/>
    </location>
</feature>
<proteinExistence type="predicted"/>
<keyword evidence="4" id="KW-1185">Reference proteome</keyword>
<feature type="compositionally biased region" description="Low complexity" evidence="2">
    <location>
        <begin position="386"/>
        <end position="397"/>
    </location>
</feature>
<feature type="compositionally biased region" description="Polar residues" evidence="2">
    <location>
        <begin position="263"/>
        <end position="280"/>
    </location>
</feature>
<dbReference type="PANTHER" id="PTHR24120:SF4">
    <property type="entry name" value="GH07239P"/>
    <property type="match status" value="1"/>
</dbReference>
<dbReference type="InterPro" id="IPR002110">
    <property type="entry name" value="Ankyrin_rpt"/>
</dbReference>
<dbReference type="SMART" id="SM00248">
    <property type="entry name" value="ANK"/>
    <property type="match status" value="6"/>
</dbReference>
<dbReference type="VEuPathDB" id="GiardiaDB:GMRT_14411"/>
<reference evidence="3 4" key="1">
    <citation type="submission" date="2019-05" db="EMBL/GenBank/DDBJ databases">
        <title>The compact genome of Giardia muris reveals important steps in the evolution of intestinal protozoan parasites.</title>
        <authorList>
            <person name="Xu F."/>
            <person name="Jimenez-Gonzalez A."/>
            <person name="Einarsson E."/>
            <person name="Astvaldsson A."/>
            <person name="Peirasmaki D."/>
            <person name="Eckmann L."/>
            <person name="Andersson J.O."/>
            <person name="Svard S.G."/>
            <person name="Jerlstrom-Hultqvist J."/>
        </authorList>
    </citation>
    <scope>NUCLEOTIDE SEQUENCE [LARGE SCALE GENOMIC DNA]</scope>
    <source>
        <strain evidence="3 4">Roberts-Thomson</strain>
    </source>
</reference>
<keyword evidence="1" id="KW-0175">Coiled coil</keyword>
<dbReference type="Gene3D" id="1.25.40.20">
    <property type="entry name" value="Ankyrin repeat-containing domain"/>
    <property type="match status" value="2"/>
</dbReference>
<evidence type="ECO:0000313" key="3">
    <source>
        <dbReference type="EMBL" id="TNJ27573.1"/>
    </source>
</evidence>
<evidence type="ECO:0000256" key="2">
    <source>
        <dbReference type="SAM" id="MobiDB-lite"/>
    </source>
</evidence>
<feature type="coiled-coil region" evidence="1">
    <location>
        <begin position="325"/>
        <end position="352"/>
    </location>
</feature>
<gene>
    <name evidence="3" type="ORF">GMRT_14411</name>
</gene>
<name>A0A4Z1T0Z0_GIAMU</name>
<dbReference type="OrthoDB" id="426293at2759"/>
<dbReference type="SUPFAM" id="SSF48403">
    <property type="entry name" value="Ankyrin repeat"/>
    <property type="match status" value="1"/>
</dbReference>
<dbReference type="PANTHER" id="PTHR24120">
    <property type="entry name" value="GH07239P"/>
    <property type="match status" value="1"/>
</dbReference>
<dbReference type="InterPro" id="IPR036770">
    <property type="entry name" value="Ankyrin_rpt-contain_sf"/>
</dbReference>
<organism evidence="3 4">
    <name type="scientific">Giardia muris</name>
    <dbReference type="NCBI Taxonomy" id="5742"/>
    <lineage>
        <taxon>Eukaryota</taxon>
        <taxon>Metamonada</taxon>
        <taxon>Diplomonadida</taxon>
        <taxon>Hexamitidae</taxon>
        <taxon>Giardiinae</taxon>
        <taxon>Giardia</taxon>
    </lineage>
</organism>
<protein>
    <submittedName>
        <fullName evidence="3">Ankyrin repeat protein 1</fullName>
    </submittedName>
</protein>
<dbReference type="Pfam" id="PF12796">
    <property type="entry name" value="Ank_2"/>
    <property type="match status" value="3"/>
</dbReference>
<dbReference type="AlphaFoldDB" id="A0A4Z1T0Z0"/>
<dbReference type="Proteomes" id="UP000315496">
    <property type="component" value="Chromosome 3"/>
</dbReference>
<comment type="caution">
    <text evidence="3">The sequence shown here is derived from an EMBL/GenBank/DDBJ whole genome shotgun (WGS) entry which is preliminary data.</text>
</comment>